<gene>
    <name evidence="2" type="ORF">BS47DRAFT_1112895</name>
</gene>
<keyword evidence="1" id="KW-1133">Transmembrane helix</keyword>
<organism evidence="2 3">
    <name type="scientific">Hydnum rufescens UP504</name>
    <dbReference type="NCBI Taxonomy" id="1448309"/>
    <lineage>
        <taxon>Eukaryota</taxon>
        <taxon>Fungi</taxon>
        <taxon>Dikarya</taxon>
        <taxon>Basidiomycota</taxon>
        <taxon>Agaricomycotina</taxon>
        <taxon>Agaricomycetes</taxon>
        <taxon>Cantharellales</taxon>
        <taxon>Hydnaceae</taxon>
        <taxon>Hydnum</taxon>
    </lineage>
</organism>
<comment type="caution">
    <text evidence="2">The sequence shown here is derived from an EMBL/GenBank/DDBJ whole genome shotgun (WGS) entry which is preliminary data.</text>
</comment>
<keyword evidence="3" id="KW-1185">Reference proteome</keyword>
<evidence type="ECO:0000256" key="1">
    <source>
        <dbReference type="SAM" id="Phobius"/>
    </source>
</evidence>
<dbReference type="EMBL" id="MU128991">
    <property type="protein sequence ID" value="KAF9512124.1"/>
    <property type="molecule type" value="Genomic_DNA"/>
</dbReference>
<keyword evidence="1" id="KW-0472">Membrane</keyword>
<proteinExistence type="predicted"/>
<protein>
    <submittedName>
        <fullName evidence="2">Uncharacterized protein</fullName>
    </submittedName>
</protein>
<feature type="transmembrane region" description="Helical" evidence="1">
    <location>
        <begin position="21"/>
        <end position="41"/>
    </location>
</feature>
<evidence type="ECO:0000313" key="3">
    <source>
        <dbReference type="Proteomes" id="UP000886523"/>
    </source>
</evidence>
<sequence length="225" mass="25524">MVWKALRLSLHNLIPRIRESFSWCALAMVMGNMMSISYVFLGAASPALAKVVRTFPVRLDWECVRRRGRTGGGNGLHWFCRKLAGLELARRYHRPPPSEGCSRIYRYAYNLEASSPPHYLFVKYTYEPLASSTSYGTIRVAKTLQDWLPLPLRFPPLVCLKATVIPAFAGSPDPSSNFANPTLLLDYSYTPPASGIEDTPQNLLPRLYYRRRGSLNWSPSICYML</sequence>
<dbReference type="Proteomes" id="UP000886523">
    <property type="component" value="Unassembled WGS sequence"/>
</dbReference>
<name>A0A9P6DUY8_9AGAM</name>
<accession>A0A9P6DUY8</accession>
<evidence type="ECO:0000313" key="2">
    <source>
        <dbReference type="EMBL" id="KAF9512124.1"/>
    </source>
</evidence>
<keyword evidence="1" id="KW-0812">Transmembrane</keyword>
<reference evidence="2" key="1">
    <citation type="journal article" date="2020" name="Nat. Commun.">
        <title>Large-scale genome sequencing of mycorrhizal fungi provides insights into the early evolution of symbiotic traits.</title>
        <authorList>
            <person name="Miyauchi S."/>
            <person name="Kiss E."/>
            <person name="Kuo A."/>
            <person name="Drula E."/>
            <person name="Kohler A."/>
            <person name="Sanchez-Garcia M."/>
            <person name="Morin E."/>
            <person name="Andreopoulos B."/>
            <person name="Barry K.W."/>
            <person name="Bonito G."/>
            <person name="Buee M."/>
            <person name="Carver A."/>
            <person name="Chen C."/>
            <person name="Cichocki N."/>
            <person name="Clum A."/>
            <person name="Culley D."/>
            <person name="Crous P.W."/>
            <person name="Fauchery L."/>
            <person name="Girlanda M."/>
            <person name="Hayes R.D."/>
            <person name="Keri Z."/>
            <person name="LaButti K."/>
            <person name="Lipzen A."/>
            <person name="Lombard V."/>
            <person name="Magnuson J."/>
            <person name="Maillard F."/>
            <person name="Murat C."/>
            <person name="Nolan M."/>
            <person name="Ohm R.A."/>
            <person name="Pangilinan J."/>
            <person name="Pereira M.F."/>
            <person name="Perotto S."/>
            <person name="Peter M."/>
            <person name="Pfister S."/>
            <person name="Riley R."/>
            <person name="Sitrit Y."/>
            <person name="Stielow J.B."/>
            <person name="Szollosi G."/>
            <person name="Zifcakova L."/>
            <person name="Stursova M."/>
            <person name="Spatafora J.W."/>
            <person name="Tedersoo L."/>
            <person name="Vaario L.M."/>
            <person name="Yamada A."/>
            <person name="Yan M."/>
            <person name="Wang P."/>
            <person name="Xu J."/>
            <person name="Bruns T."/>
            <person name="Baldrian P."/>
            <person name="Vilgalys R."/>
            <person name="Dunand C."/>
            <person name="Henrissat B."/>
            <person name="Grigoriev I.V."/>
            <person name="Hibbett D."/>
            <person name="Nagy L.G."/>
            <person name="Martin F.M."/>
        </authorList>
    </citation>
    <scope>NUCLEOTIDE SEQUENCE</scope>
    <source>
        <strain evidence="2">UP504</strain>
    </source>
</reference>
<dbReference type="AlphaFoldDB" id="A0A9P6DUY8"/>